<dbReference type="PROSITE" id="PS51886">
    <property type="entry name" value="TLDC"/>
    <property type="match status" value="1"/>
</dbReference>
<evidence type="ECO:0000256" key="6">
    <source>
        <dbReference type="ARBA" id="ARBA00034103"/>
    </source>
</evidence>
<dbReference type="SMART" id="SM00584">
    <property type="entry name" value="TLDc"/>
    <property type="match status" value="1"/>
</dbReference>
<evidence type="ECO:0000313" key="8">
    <source>
        <dbReference type="EMBL" id="CAG9314563.1"/>
    </source>
</evidence>
<evidence type="ECO:0000256" key="1">
    <source>
        <dbReference type="ARBA" id="ARBA00004156"/>
    </source>
</evidence>
<dbReference type="InterPro" id="IPR006571">
    <property type="entry name" value="TLDc_dom"/>
</dbReference>
<reference evidence="8" key="1">
    <citation type="submission" date="2021-09" db="EMBL/GenBank/DDBJ databases">
        <authorList>
            <consortium name="AG Swart"/>
            <person name="Singh M."/>
            <person name="Singh A."/>
            <person name="Seah K."/>
            <person name="Emmerich C."/>
        </authorList>
    </citation>
    <scope>NUCLEOTIDE SEQUENCE</scope>
    <source>
        <strain evidence="8">ATCC30299</strain>
    </source>
</reference>
<dbReference type="SMART" id="SM00164">
    <property type="entry name" value="TBC"/>
    <property type="match status" value="1"/>
</dbReference>
<dbReference type="InterPro" id="IPR035969">
    <property type="entry name" value="Rab-GAP_TBC_sf"/>
</dbReference>
<dbReference type="Pfam" id="PF07534">
    <property type="entry name" value="TLD"/>
    <property type="match status" value="1"/>
</dbReference>
<dbReference type="Pfam" id="PF00566">
    <property type="entry name" value="RabGAP-TBC"/>
    <property type="match status" value="1"/>
</dbReference>
<evidence type="ECO:0000256" key="5">
    <source>
        <dbReference type="ARBA" id="ARBA00023329"/>
    </source>
</evidence>
<keyword evidence="9" id="KW-1185">Reference proteome</keyword>
<name>A0AAU9IM76_9CILI</name>
<dbReference type="AlphaFoldDB" id="A0AAU9IM76"/>
<dbReference type="Proteomes" id="UP001162131">
    <property type="component" value="Unassembled WGS sequence"/>
</dbReference>
<keyword evidence="4" id="KW-0472">Membrane</keyword>
<accession>A0AAU9IM76</accession>
<dbReference type="PANTHER" id="PTHR23354">
    <property type="entry name" value="NUCLEOLAR PROTEIN 7/ESTROGEN RECEPTOR COACTIVATOR-RELATED"/>
    <property type="match status" value="1"/>
</dbReference>
<keyword evidence="5" id="KW-0968">Cytoplasmic vesicle</keyword>
<comment type="caution">
    <text evidence="8">The sequence shown here is derived from an EMBL/GenBank/DDBJ whole genome shotgun (WGS) entry which is preliminary data.</text>
</comment>
<dbReference type="GO" id="GO:0030659">
    <property type="term" value="C:cytoplasmic vesicle membrane"/>
    <property type="evidence" value="ECO:0007669"/>
    <property type="project" value="UniProtKB-SubCell"/>
</dbReference>
<dbReference type="GO" id="GO:0012505">
    <property type="term" value="C:endomembrane system"/>
    <property type="evidence" value="ECO:0007669"/>
    <property type="project" value="UniProtKB-SubCell"/>
</dbReference>
<feature type="domain" description="TLDc" evidence="7">
    <location>
        <begin position="372"/>
        <end position="533"/>
    </location>
</feature>
<dbReference type="Gene3D" id="1.10.472.80">
    <property type="entry name" value="Ypt/Rab-GAP domain of gyp1p, domain 3"/>
    <property type="match status" value="1"/>
</dbReference>
<dbReference type="EMBL" id="CAJZBQ010000012">
    <property type="protein sequence ID" value="CAG9314563.1"/>
    <property type="molecule type" value="Genomic_DNA"/>
</dbReference>
<proteinExistence type="predicted"/>
<protein>
    <recommendedName>
        <fullName evidence="7">TLDc domain-containing protein</fullName>
    </recommendedName>
</protein>
<comment type="subcellular location">
    <subcellularLocation>
        <location evidence="1">Cytoplasmic vesicle membrane</location>
    </subcellularLocation>
    <subcellularLocation>
        <location evidence="2">Endomembrane system</location>
        <topology evidence="2">Peripheral membrane protein</topology>
    </subcellularLocation>
    <subcellularLocation>
        <location evidence="6">Synapse</location>
    </subcellularLocation>
</comment>
<evidence type="ECO:0000313" key="9">
    <source>
        <dbReference type="Proteomes" id="UP001162131"/>
    </source>
</evidence>
<evidence type="ECO:0000256" key="3">
    <source>
        <dbReference type="ARBA" id="ARBA00023018"/>
    </source>
</evidence>
<evidence type="ECO:0000256" key="4">
    <source>
        <dbReference type="ARBA" id="ARBA00023136"/>
    </source>
</evidence>
<evidence type="ECO:0000256" key="2">
    <source>
        <dbReference type="ARBA" id="ARBA00004184"/>
    </source>
</evidence>
<evidence type="ECO:0000259" key="7">
    <source>
        <dbReference type="PROSITE" id="PS51886"/>
    </source>
</evidence>
<dbReference type="PANTHER" id="PTHR23354:SF122">
    <property type="entry name" value="GTPASE-ACTIVATING PROTEIN SKYWALKER"/>
    <property type="match status" value="1"/>
</dbReference>
<dbReference type="SUPFAM" id="SSF47923">
    <property type="entry name" value="Ypt/Rab-GAP domain of gyp1p"/>
    <property type="match status" value="1"/>
</dbReference>
<keyword evidence="3" id="KW-0770">Synapse</keyword>
<sequence length="533" mass="61408">MGNPCTAMNQRNSQDMSSSEHSLMKASWIKDGGYLFLAAFRRETTEQSYSRTQSTYNRNWKRLAPTLKKKTEESPSLYHPELRKQWKHYIRSGVPDKLARSVILKLFSIKGSDIEYHPLLMEVFSGKIPETFTLVPTFSTATSIEKILSRYYINSVGEAALKRILWVIHNYHPFVKFCPQIVGALSLLLVYLNENEAYALITKLLINSRQEKETSFKRHFTCTKREHSILVQETSNLIRRDMRGLATFLDSQNFDLNKLISDMLNCFFVGYFRISCLLRILLCFLCEGNKTLIRVIYGVFNILQRELPYRQEQIEVYIKNQCCSLTSCDDLLRTGFRALISRQDFISEQPEPESVSEHIAGLFRLSIQLQSNIMSVCHFDLIWSHLPANFRILAPKFILSSQECGVTLRELENRSSLYPPSTPMLFLAQTKTGETLGAFIDCTIQSNKKSSQMVNSFVFQLEPEPRFYHSSESEAWINFSKDELSFGKNEHDIAFSIDSGFETCSFHSSKTYGTTNIGSQVFQIKLLESFVLQ</sequence>
<dbReference type="InterPro" id="IPR000195">
    <property type="entry name" value="Rab-GAP-TBC_dom"/>
</dbReference>
<gene>
    <name evidence="8" type="ORF">BSTOLATCC_MIC11564</name>
</gene>
<organism evidence="8 9">
    <name type="scientific">Blepharisma stoltei</name>
    <dbReference type="NCBI Taxonomy" id="1481888"/>
    <lineage>
        <taxon>Eukaryota</taxon>
        <taxon>Sar</taxon>
        <taxon>Alveolata</taxon>
        <taxon>Ciliophora</taxon>
        <taxon>Postciliodesmatophora</taxon>
        <taxon>Heterotrichea</taxon>
        <taxon>Heterotrichida</taxon>
        <taxon>Blepharismidae</taxon>
        <taxon>Blepharisma</taxon>
    </lineage>
</organism>